<gene>
    <name evidence="2" type="primary">AVEN_184878_1</name>
    <name evidence="2" type="ORF">CDAR_566641</name>
</gene>
<dbReference type="GO" id="GO:0036158">
    <property type="term" value="P:outer dynein arm assembly"/>
    <property type="evidence" value="ECO:0007669"/>
    <property type="project" value="InterPro"/>
</dbReference>
<sequence length="185" mass="21151">MASPQKQPPEPEVELMKMKADFEKIKIATGVVDIQDVENRFLEQTATEEKLLDLKKKLAKTLFDLKTEKKQLDSRMELLRGTNAGCPKRELEEELQIADSRLKEQEKRKESAQLESEKINALLLNLEGQMRKLLHLMGKELPDAKISIPSNPTVAELSLKIEETLKKTRKTAICESPEDTIKKKQ</sequence>
<dbReference type="InterPro" id="IPR033192">
    <property type="entry name" value="ODAD3"/>
</dbReference>
<reference evidence="2 3" key="1">
    <citation type="submission" date="2021-06" db="EMBL/GenBank/DDBJ databases">
        <title>Caerostris darwini draft genome.</title>
        <authorList>
            <person name="Kono N."/>
            <person name="Arakawa K."/>
        </authorList>
    </citation>
    <scope>NUCLEOTIDE SEQUENCE [LARGE SCALE GENOMIC DNA]</scope>
</reference>
<evidence type="ECO:0000256" key="1">
    <source>
        <dbReference type="SAM" id="Coils"/>
    </source>
</evidence>
<evidence type="ECO:0000313" key="2">
    <source>
        <dbReference type="EMBL" id="GIY89666.1"/>
    </source>
</evidence>
<dbReference type="GO" id="GO:0097542">
    <property type="term" value="C:ciliary tip"/>
    <property type="evidence" value="ECO:0007669"/>
    <property type="project" value="TreeGrafter"/>
</dbReference>
<name>A0AAV4X471_9ARAC</name>
<keyword evidence="1" id="KW-0175">Coiled coil</keyword>
<dbReference type="EMBL" id="BPLQ01015677">
    <property type="protein sequence ID" value="GIY89666.1"/>
    <property type="molecule type" value="Genomic_DNA"/>
</dbReference>
<dbReference type="GO" id="GO:0003341">
    <property type="term" value="P:cilium movement"/>
    <property type="evidence" value="ECO:0007669"/>
    <property type="project" value="InterPro"/>
</dbReference>
<keyword evidence="3" id="KW-1185">Reference proteome</keyword>
<dbReference type="GO" id="GO:0036064">
    <property type="term" value="C:ciliary basal body"/>
    <property type="evidence" value="ECO:0007669"/>
    <property type="project" value="TreeGrafter"/>
</dbReference>
<dbReference type="PANTHER" id="PTHR46518:SF1">
    <property type="entry name" value="OUTER DYNEIN ARM-DOCKING COMPLEX SUBUNIT 3"/>
    <property type="match status" value="1"/>
</dbReference>
<feature type="coiled-coil region" evidence="1">
    <location>
        <begin position="88"/>
        <end position="129"/>
    </location>
</feature>
<dbReference type="PANTHER" id="PTHR46518">
    <property type="entry name" value="COILED-COIL DOMAIN-CONTAINING PROTEIN 151"/>
    <property type="match status" value="1"/>
</dbReference>
<dbReference type="Proteomes" id="UP001054837">
    <property type="component" value="Unassembled WGS sequence"/>
</dbReference>
<dbReference type="AlphaFoldDB" id="A0AAV4X471"/>
<organism evidence="2 3">
    <name type="scientific">Caerostris darwini</name>
    <dbReference type="NCBI Taxonomy" id="1538125"/>
    <lineage>
        <taxon>Eukaryota</taxon>
        <taxon>Metazoa</taxon>
        <taxon>Ecdysozoa</taxon>
        <taxon>Arthropoda</taxon>
        <taxon>Chelicerata</taxon>
        <taxon>Arachnida</taxon>
        <taxon>Araneae</taxon>
        <taxon>Araneomorphae</taxon>
        <taxon>Entelegynae</taxon>
        <taxon>Araneoidea</taxon>
        <taxon>Araneidae</taxon>
        <taxon>Caerostris</taxon>
    </lineage>
</organism>
<comment type="caution">
    <text evidence="2">The sequence shown here is derived from an EMBL/GenBank/DDBJ whole genome shotgun (WGS) entry which is preliminary data.</text>
</comment>
<accession>A0AAV4X471</accession>
<proteinExistence type="predicted"/>
<dbReference type="GO" id="GO:0035253">
    <property type="term" value="C:ciliary rootlet"/>
    <property type="evidence" value="ECO:0007669"/>
    <property type="project" value="TreeGrafter"/>
</dbReference>
<evidence type="ECO:0000313" key="3">
    <source>
        <dbReference type="Proteomes" id="UP001054837"/>
    </source>
</evidence>
<protein>
    <submittedName>
        <fullName evidence="2">Uncharacterized protein</fullName>
    </submittedName>
</protein>